<name>A0A1N7RUA8_9BURK</name>
<reference evidence="1" key="1">
    <citation type="submission" date="2016-12" db="EMBL/GenBank/DDBJ databases">
        <authorList>
            <person name="Moulin L."/>
        </authorList>
    </citation>
    <scope>NUCLEOTIDE SEQUENCE [LARGE SCALE GENOMIC DNA]</scope>
    <source>
        <strain evidence="1">STM 7183</strain>
    </source>
</reference>
<gene>
    <name evidence="1" type="ORF">BN2476_180003</name>
</gene>
<evidence type="ECO:0008006" key="3">
    <source>
        <dbReference type="Google" id="ProtNLM"/>
    </source>
</evidence>
<protein>
    <recommendedName>
        <fullName evidence="3">Transposase</fullName>
    </recommendedName>
</protein>
<evidence type="ECO:0000313" key="2">
    <source>
        <dbReference type="Proteomes" id="UP000195569"/>
    </source>
</evidence>
<evidence type="ECO:0000313" key="1">
    <source>
        <dbReference type="EMBL" id="SIT38666.1"/>
    </source>
</evidence>
<dbReference type="EMBL" id="CYGY02000018">
    <property type="protein sequence ID" value="SIT38666.1"/>
    <property type="molecule type" value="Genomic_DNA"/>
</dbReference>
<accession>A0A1N7RUA8</accession>
<dbReference type="AlphaFoldDB" id="A0A1N7RUA8"/>
<organism evidence="1 2">
    <name type="scientific">Paraburkholderia piptadeniae</name>
    <dbReference type="NCBI Taxonomy" id="1701573"/>
    <lineage>
        <taxon>Bacteria</taxon>
        <taxon>Pseudomonadati</taxon>
        <taxon>Pseudomonadota</taxon>
        <taxon>Betaproteobacteria</taxon>
        <taxon>Burkholderiales</taxon>
        <taxon>Burkholderiaceae</taxon>
        <taxon>Paraburkholderia</taxon>
    </lineage>
</organism>
<comment type="caution">
    <text evidence="1">The sequence shown here is derived from an EMBL/GenBank/DDBJ whole genome shotgun (WGS) entry which is preliminary data.</text>
</comment>
<keyword evidence="2" id="KW-1185">Reference proteome</keyword>
<proteinExistence type="predicted"/>
<dbReference type="Proteomes" id="UP000195569">
    <property type="component" value="Unassembled WGS sequence"/>
</dbReference>
<sequence length="56" mass="6633">MRSKEWTARCRKPDFDQFSAIIVKVVDQQPKLVYILIHYSQTWSETICSICSRRGL</sequence>